<evidence type="ECO:0000313" key="3">
    <source>
        <dbReference type="Proteomes" id="UP000559626"/>
    </source>
</evidence>
<dbReference type="PROSITE" id="PS51257">
    <property type="entry name" value="PROKAR_LIPOPROTEIN"/>
    <property type="match status" value="1"/>
</dbReference>
<comment type="caution">
    <text evidence="2">The sequence shown here is derived from an EMBL/GenBank/DDBJ whole genome shotgun (WGS) entry which is preliminary data.</text>
</comment>
<dbReference type="AlphaFoldDB" id="A0A7Y0AE13"/>
<gene>
    <name evidence="2" type="ORF">HHL22_10580</name>
</gene>
<evidence type="ECO:0008006" key="4">
    <source>
        <dbReference type="Google" id="ProtNLM"/>
    </source>
</evidence>
<dbReference type="RefSeq" id="WP_169531118.1">
    <property type="nucleotide sequence ID" value="NZ_JABBGH010000002.1"/>
</dbReference>
<reference evidence="2 3" key="1">
    <citation type="submission" date="2020-04" db="EMBL/GenBank/DDBJ databases">
        <title>Hymenobacter polaris sp. nov., isolated from Arctic soil.</title>
        <authorList>
            <person name="Dahal R.H."/>
        </authorList>
    </citation>
    <scope>NUCLEOTIDE SEQUENCE [LARGE SCALE GENOMIC DNA]</scope>
    <source>
        <strain evidence="2 3">RP-2-7</strain>
    </source>
</reference>
<evidence type="ECO:0000313" key="2">
    <source>
        <dbReference type="EMBL" id="NML65651.1"/>
    </source>
</evidence>
<protein>
    <recommendedName>
        <fullName evidence="4">LVIVD repeat-containing protein</fullName>
    </recommendedName>
</protein>
<accession>A0A7Y0AE13</accession>
<keyword evidence="3" id="KW-1185">Reference proteome</keyword>
<evidence type="ECO:0000256" key="1">
    <source>
        <dbReference type="SAM" id="SignalP"/>
    </source>
</evidence>
<proteinExistence type="predicted"/>
<dbReference type="InterPro" id="IPR013211">
    <property type="entry name" value="LVIVD"/>
</dbReference>
<name>A0A7Y0AE13_9BACT</name>
<organism evidence="2 3">
    <name type="scientific">Hymenobacter polaris</name>
    <dbReference type="NCBI Taxonomy" id="2682546"/>
    <lineage>
        <taxon>Bacteria</taxon>
        <taxon>Pseudomonadati</taxon>
        <taxon>Bacteroidota</taxon>
        <taxon>Cytophagia</taxon>
        <taxon>Cytophagales</taxon>
        <taxon>Hymenobacteraceae</taxon>
        <taxon>Hymenobacter</taxon>
    </lineage>
</organism>
<dbReference type="EMBL" id="JABBGH010000002">
    <property type="protein sequence ID" value="NML65651.1"/>
    <property type="molecule type" value="Genomic_DNA"/>
</dbReference>
<dbReference type="SUPFAM" id="SSF63825">
    <property type="entry name" value="YWTD domain"/>
    <property type="match status" value="1"/>
</dbReference>
<dbReference type="Pfam" id="PF08309">
    <property type="entry name" value="LVIVD"/>
    <property type="match status" value="2"/>
</dbReference>
<feature type="chain" id="PRO_5031251540" description="LVIVD repeat-containing protein" evidence="1">
    <location>
        <begin position="22"/>
        <end position="444"/>
    </location>
</feature>
<feature type="signal peptide" evidence="1">
    <location>
        <begin position="1"/>
        <end position="21"/>
    </location>
</feature>
<keyword evidence="1" id="KW-0732">Signal</keyword>
<sequence>MKKLLTTLPASLLLASLLLLLACNRQEPAPTDYYLAYADYRPLFMTRATLESSVAALPAQALHHPGKIYLSGDYLFINERYEGIHIIDNRDPSHPRPVSFLRIPGNVDLATQGTVLYADSGPDLVAIDISDPAHARLFSRTRNAFRELPMPASGVLEEACQPINRPTDVLVVGWRKLAPGEAVPVKMYSSRTSGPVFFATTASASNSQPASLGESGKAGSTARFGILGQMLYTVDEQSMHLFSLQNPIAPAAGPVVPLGFGIETIFPQDHYLFLGSQTGMFVYDAATPTAPKLVGVISHARSCDPVVVDGRFAYVTLRTNTLGGGNANSSNFVVGLCGSSQTNELDVIDLTTISRPVLARTYPLVGPQGLGAENGRLYVCDDGLKVFDTTKAPELTPVQQFATTLTDVIPNGDYLLAVGPGGLYQYSVGGAALRQVSVLPIVAD</sequence>
<dbReference type="Proteomes" id="UP000559626">
    <property type="component" value="Unassembled WGS sequence"/>
</dbReference>